<feature type="transmembrane region" description="Helical" evidence="10">
    <location>
        <begin position="134"/>
        <end position="151"/>
    </location>
</feature>
<evidence type="ECO:0008006" key="13">
    <source>
        <dbReference type="Google" id="ProtNLM"/>
    </source>
</evidence>
<evidence type="ECO:0000256" key="8">
    <source>
        <dbReference type="ARBA" id="ARBA00023136"/>
    </source>
</evidence>
<dbReference type="InterPro" id="IPR031846">
    <property type="entry name" value="Hvcn1"/>
</dbReference>
<feature type="transmembrane region" description="Helical" evidence="10">
    <location>
        <begin position="101"/>
        <end position="122"/>
    </location>
</feature>
<comment type="subcellular location">
    <subcellularLocation>
        <location evidence="1">Cell membrane</location>
        <topology evidence="1">Multi-pass membrane protein</topology>
    </subcellularLocation>
</comment>
<evidence type="ECO:0000256" key="7">
    <source>
        <dbReference type="ARBA" id="ARBA00023065"/>
    </source>
</evidence>
<dbReference type="GO" id="GO:0005886">
    <property type="term" value="C:plasma membrane"/>
    <property type="evidence" value="ECO:0007669"/>
    <property type="project" value="UniProtKB-SubCell"/>
</dbReference>
<accession>A0AAV5LRP2</accession>
<gene>
    <name evidence="11" type="ORF">SLEP1_g47799</name>
</gene>
<dbReference type="Proteomes" id="UP001054252">
    <property type="component" value="Unassembled WGS sequence"/>
</dbReference>
<evidence type="ECO:0000256" key="5">
    <source>
        <dbReference type="ARBA" id="ARBA00022882"/>
    </source>
</evidence>
<dbReference type="EMBL" id="BPVZ01000139">
    <property type="protein sequence ID" value="GKV40130.1"/>
    <property type="molecule type" value="Genomic_DNA"/>
</dbReference>
<evidence type="ECO:0000256" key="1">
    <source>
        <dbReference type="ARBA" id="ARBA00004651"/>
    </source>
</evidence>
<keyword evidence="12" id="KW-1185">Reference proteome</keyword>
<keyword evidence="6 10" id="KW-1133">Transmembrane helix</keyword>
<evidence type="ECO:0000313" key="12">
    <source>
        <dbReference type="Proteomes" id="UP001054252"/>
    </source>
</evidence>
<dbReference type="GO" id="GO:0030171">
    <property type="term" value="F:voltage-gated proton channel activity"/>
    <property type="evidence" value="ECO:0007669"/>
    <property type="project" value="InterPro"/>
</dbReference>
<evidence type="ECO:0000313" key="11">
    <source>
        <dbReference type="EMBL" id="GKV40130.1"/>
    </source>
</evidence>
<proteinExistence type="predicted"/>
<keyword evidence="2" id="KW-0813">Transport</keyword>
<evidence type="ECO:0000256" key="3">
    <source>
        <dbReference type="ARBA" id="ARBA00022475"/>
    </source>
</evidence>
<organism evidence="11 12">
    <name type="scientific">Rubroshorea leprosula</name>
    <dbReference type="NCBI Taxonomy" id="152421"/>
    <lineage>
        <taxon>Eukaryota</taxon>
        <taxon>Viridiplantae</taxon>
        <taxon>Streptophyta</taxon>
        <taxon>Embryophyta</taxon>
        <taxon>Tracheophyta</taxon>
        <taxon>Spermatophyta</taxon>
        <taxon>Magnoliopsida</taxon>
        <taxon>eudicotyledons</taxon>
        <taxon>Gunneridae</taxon>
        <taxon>Pentapetalae</taxon>
        <taxon>rosids</taxon>
        <taxon>malvids</taxon>
        <taxon>Malvales</taxon>
        <taxon>Dipterocarpaceae</taxon>
        <taxon>Rubroshorea</taxon>
    </lineage>
</organism>
<keyword evidence="8 10" id="KW-0472">Membrane</keyword>
<evidence type="ECO:0000256" key="10">
    <source>
        <dbReference type="SAM" id="Phobius"/>
    </source>
</evidence>
<evidence type="ECO:0000256" key="4">
    <source>
        <dbReference type="ARBA" id="ARBA00022692"/>
    </source>
</evidence>
<keyword evidence="3" id="KW-1003">Cell membrane</keyword>
<evidence type="ECO:0000256" key="2">
    <source>
        <dbReference type="ARBA" id="ARBA00022448"/>
    </source>
</evidence>
<dbReference type="AlphaFoldDB" id="A0AAV5LRP2"/>
<dbReference type="PANTHER" id="PTHR46480">
    <property type="entry name" value="F20B24.22"/>
    <property type="match status" value="1"/>
</dbReference>
<sequence>MCPHPQSPIIQSVEISIQNLIRSCNRRQKWHHFFNPNLLVQDSCSRASWRTNLANFLESTPIHIAAISLLLLDLTLTVLQLSSSLHSCTPGTTANNTERVWYHWTGISILSLLCAKTVALVLGLGTAFFRRPVYAVDGAVVVIALLLEVFLESRGGGLVVAMSLWRVVRVVESAFELSDEAIEAQIQEIGCQFEALRNENTKLREIITEKDKIIGMLQQQLDQISVSIKFET</sequence>
<keyword evidence="5" id="KW-0851">Voltage-gated channel</keyword>
<dbReference type="Gene3D" id="1.20.120.350">
    <property type="entry name" value="Voltage-gated potassium channels. Chain C"/>
    <property type="match status" value="1"/>
</dbReference>
<protein>
    <recommendedName>
        <fullName evidence="13">Voltage-gated hydrogen channel 1</fullName>
    </recommendedName>
</protein>
<dbReference type="InterPro" id="IPR027359">
    <property type="entry name" value="Volt_channel_dom_sf"/>
</dbReference>
<dbReference type="GO" id="GO:0034702">
    <property type="term" value="C:monoatomic ion channel complex"/>
    <property type="evidence" value="ECO:0007669"/>
    <property type="project" value="UniProtKB-KW"/>
</dbReference>
<dbReference type="PANTHER" id="PTHR46480:SF1">
    <property type="entry name" value="VOLTAGE-GATED HYDROGEN CHANNEL 1"/>
    <property type="match status" value="1"/>
</dbReference>
<reference evidence="11 12" key="1">
    <citation type="journal article" date="2021" name="Commun. Biol.">
        <title>The genome of Shorea leprosula (Dipterocarpaceae) highlights the ecological relevance of drought in aseasonal tropical rainforests.</title>
        <authorList>
            <person name="Ng K.K.S."/>
            <person name="Kobayashi M.J."/>
            <person name="Fawcett J.A."/>
            <person name="Hatakeyama M."/>
            <person name="Paape T."/>
            <person name="Ng C.H."/>
            <person name="Ang C.C."/>
            <person name="Tnah L.H."/>
            <person name="Lee C.T."/>
            <person name="Nishiyama T."/>
            <person name="Sese J."/>
            <person name="O'Brien M.J."/>
            <person name="Copetti D."/>
            <person name="Mohd Noor M.I."/>
            <person name="Ong R.C."/>
            <person name="Putra M."/>
            <person name="Sireger I.Z."/>
            <person name="Indrioko S."/>
            <person name="Kosugi Y."/>
            <person name="Izuno A."/>
            <person name="Isagi Y."/>
            <person name="Lee S.L."/>
            <person name="Shimizu K.K."/>
        </authorList>
    </citation>
    <scope>NUCLEOTIDE SEQUENCE [LARGE SCALE GENOMIC DNA]</scope>
    <source>
        <strain evidence="11">214</strain>
    </source>
</reference>
<keyword evidence="9" id="KW-0407">Ion channel</keyword>
<name>A0AAV5LRP2_9ROSI</name>
<comment type="caution">
    <text evidence="11">The sequence shown here is derived from an EMBL/GenBank/DDBJ whole genome shotgun (WGS) entry which is preliminary data.</text>
</comment>
<evidence type="ECO:0000256" key="6">
    <source>
        <dbReference type="ARBA" id="ARBA00022989"/>
    </source>
</evidence>
<keyword evidence="4 10" id="KW-0812">Transmembrane</keyword>
<keyword evidence="7" id="KW-0406">Ion transport</keyword>
<evidence type="ECO:0000256" key="9">
    <source>
        <dbReference type="ARBA" id="ARBA00023303"/>
    </source>
</evidence>